<evidence type="ECO:0000313" key="1">
    <source>
        <dbReference type="EMBL" id="JAH23254.1"/>
    </source>
</evidence>
<dbReference type="AlphaFoldDB" id="A0A0E9R2C5"/>
<protein>
    <submittedName>
        <fullName evidence="1">Uncharacterized protein</fullName>
    </submittedName>
</protein>
<proteinExistence type="predicted"/>
<reference evidence="1" key="2">
    <citation type="journal article" date="2015" name="Fish Shellfish Immunol.">
        <title>Early steps in the European eel (Anguilla anguilla)-Vibrio vulnificus interaction in the gills: Role of the RtxA13 toxin.</title>
        <authorList>
            <person name="Callol A."/>
            <person name="Pajuelo D."/>
            <person name="Ebbesson L."/>
            <person name="Teles M."/>
            <person name="MacKenzie S."/>
            <person name="Amaro C."/>
        </authorList>
    </citation>
    <scope>NUCLEOTIDE SEQUENCE</scope>
</reference>
<reference evidence="1" key="1">
    <citation type="submission" date="2014-11" db="EMBL/GenBank/DDBJ databases">
        <authorList>
            <person name="Amaro Gonzalez C."/>
        </authorList>
    </citation>
    <scope>NUCLEOTIDE SEQUENCE</scope>
</reference>
<accession>A0A0E9R2C5</accession>
<organism evidence="1">
    <name type="scientific">Anguilla anguilla</name>
    <name type="common">European freshwater eel</name>
    <name type="synonym">Muraena anguilla</name>
    <dbReference type="NCBI Taxonomy" id="7936"/>
    <lineage>
        <taxon>Eukaryota</taxon>
        <taxon>Metazoa</taxon>
        <taxon>Chordata</taxon>
        <taxon>Craniata</taxon>
        <taxon>Vertebrata</taxon>
        <taxon>Euteleostomi</taxon>
        <taxon>Actinopterygii</taxon>
        <taxon>Neopterygii</taxon>
        <taxon>Teleostei</taxon>
        <taxon>Anguilliformes</taxon>
        <taxon>Anguillidae</taxon>
        <taxon>Anguilla</taxon>
    </lineage>
</organism>
<name>A0A0E9R2C5_ANGAN</name>
<sequence>MPCGLENSAPIETIGGNYEVAACQRMCGFHPTGNKKR</sequence>
<dbReference type="EMBL" id="GBXM01085323">
    <property type="protein sequence ID" value="JAH23254.1"/>
    <property type="molecule type" value="Transcribed_RNA"/>
</dbReference>